<sequence>MIEKIVKPFITPIVKKIVIPLKRVKSLPKLLAKWVKKKFKETLAQKETTKASYVRFGNYYVSKKLLVIVILIILALYYFIFIKPPKLVNQWLHRVPAITASADGAVPDYSGEVKLYSPDGVLLYTGQLAEGKFEGEGKRYRPDGTVIEQGSYKQGLLVQGSRFNEQEHLVYTGGFAAGQYEGTGTLYDGQGHVKYKGEFKAGVPSGTGQSFAEAGKLIYEGGFASGVYSGDGAEYNPDGQLVYRGQFLAGKYNGTGKKLYAGGNVQYEGSFSNGMPSGDGIEYDEKGTVKYEGRFLSNVYNGNGTLYRSNGTIMYAGGFLGGKYHGEGKLYNELGVLEYKGEFANGALSGYGIWYQDGATVLYQGFFQQGEPSFAPYLDMSPARLQELLGKPTAVDVIDASVPVPALPVSTGEGNVGEADPAVRLRYQELRTSFIARLDEGSGEAAVKEIQLGRSPVLERLGSLLEQRSASKEPQVQELQVNEAAGGQQKTYIWNHVVYQILVQEDGKPSAGTIRQEEKPPM</sequence>
<dbReference type="PANTHER" id="PTHR23084:SF263">
    <property type="entry name" value="MORN REPEAT-CONTAINING PROTEIN 1"/>
    <property type="match status" value="1"/>
</dbReference>
<evidence type="ECO:0000313" key="4">
    <source>
        <dbReference type="Proteomes" id="UP000693672"/>
    </source>
</evidence>
<dbReference type="EMBL" id="CAJVAS010000019">
    <property type="protein sequence ID" value="CAG7638719.1"/>
    <property type="molecule type" value="Genomic_DNA"/>
</dbReference>
<dbReference type="RefSeq" id="WP_218093706.1">
    <property type="nucleotide sequence ID" value="NZ_CAJVAS010000019.1"/>
</dbReference>
<keyword evidence="2" id="KW-0812">Transmembrane</keyword>
<reference evidence="3" key="1">
    <citation type="submission" date="2021-06" db="EMBL/GenBank/DDBJ databases">
        <authorList>
            <person name="Criscuolo A."/>
        </authorList>
    </citation>
    <scope>NUCLEOTIDE SEQUENCE</scope>
    <source>
        <strain evidence="3">CIP111600</strain>
    </source>
</reference>
<dbReference type="PANTHER" id="PTHR23084">
    <property type="entry name" value="PHOSPHATIDYLINOSITOL-4-PHOSPHATE 5-KINASE RELATED"/>
    <property type="match status" value="1"/>
</dbReference>
<keyword evidence="4" id="KW-1185">Reference proteome</keyword>
<name>A0A916K3H9_9BACL</name>
<keyword evidence="2" id="KW-0472">Membrane</keyword>
<comment type="caution">
    <text evidence="3">The sequence shown here is derived from an EMBL/GenBank/DDBJ whole genome shotgun (WGS) entry which is preliminary data.</text>
</comment>
<organism evidence="3 4">
    <name type="scientific">Paenibacillus solanacearum</name>
    <dbReference type="NCBI Taxonomy" id="2048548"/>
    <lineage>
        <taxon>Bacteria</taxon>
        <taxon>Bacillati</taxon>
        <taxon>Bacillota</taxon>
        <taxon>Bacilli</taxon>
        <taxon>Bacillales</taxon>
        <taxon>Paenibacillaceae</taxon>
        <taxon>Paenibacillus</taxon>
    </lineage>
</organism>
<dbReference type="Proteomes" id="UP000693672">
    <property type="component" value="Unassembled WGS sequence"/>
</dbReference>
<protein>
    <recommendedName>
        <fullName evidence="5">Antitoxin component YwqK of the YwqJK toxin-antitoxin module</fullName>
    </recommendedName>
</protein>
<dbReference type="AlphaFoldDB" id="A0A916K3H9"/>
<dbReference type="InterPro" id="IPR003409">
    <property type="entry name" value="MORN"/>
</dbReference>
<evidence type="ECO:0000256" key="1">
    <source>
        <dbReference type="ARBA" id="ARBA00022737"/>
    </source>
</evidence>
<evidence type="ECO:0008006" key="5">
    <source>
        <dbReference type="Google" id="ProtNLM"/>
    </source>
</evidence>
<feature type="transmembrane region" description="Helical" evidence="2">
    <location>
        <begin position="65"/>
        <end position="82"/>
    </location>
</feature>
<dbReference type="SMART" id="SM00698">
    <property type="entry name" value="MORN"/>
    <property type="match status" value="7"/>
</dbReference>
<gene>
    <name evidence="3" type="ORF">PAESOLCIP111_03970</name>
</gene>
<keyword evidence="1" id="KW-0677">Repeat</keyword>
<evidence type="ECO:0000256" key="2">
    <source>
        <dbReference type="SAM" id="Phobius"/>
    </source>
</evidence>
<proteinExistence type="predicted"/>
<evidence type="ECO:0000313" key="3">
    <source>
        <dbReference type="EMBL" id="CAG7638719.1"/>
    </source>
</evidence>
<accession>A0A916K3H9</accession>
<keyword evidence="2" id="KW-1133">Transmembrane helix</keyword>
<dbReference type="Pfam" id="PF02493">
    <property type="entry name" value="MORN"/>
    <property type="match status" value="8"/>
</dbReference>